<dbReference type="AlphaFoldDB" id="A0A117UUQ1"/>
<dbReference type="EMBL" id="LLZS01000007">
    <property type="protein sequence ID" value="KUR71206.1"/>
    <property type="molecule type" value="Genomic_DNA"/>
</dbReference>
<name>A0A117UUQ1_9SPHN</name>
<gene>
    <name evidence="1" type="ORF">AQZ52_11080</name>
</gene>
<evidence type="ECO:0000313" key="2">
    <source>
        <dbReference type="Proteomes" id="UP000058012"/>
    </source>
</evidence>
<dbReference type="RefSeq" id="WP_067910481.1">
    <property type="nucleotide sequence ID" value="NZ_KQ954245.1"/>
</dbReference>
<evidence type="ECO:0000313" key="1">
    <source>
        <dbReference type="EMBL" id="KUR71206.1"/>
    </source>
</evidence>
<organism evidence="1 2">
    <name type="scientific">Novosphingobium fuchskuhlense</name>
    <dbReference type="NCBI Taxonomy" id="1117702"/>
    <lineage>
        <taxon>Bacteria</taxon>
        <taxon>Pseudomonadati</taxon>
        <taxon>Pseudomonadota</taxon>
        <taxon>Alphaproteobacteria</taxon>
        <taxon>Sphingomonadales</taxon>
        <taxon>Sphingomonadaceae</taxon>
        <taxon>Novosphingobium</taxon>
    </lineage>
</organism>
<keyword evidence="2" id="KW-1185">Reference proteome</keyword>
<sequence>MSAPALAVDMWTYKGWSISADYPPIPTRAFDWSATSPDYDADCDQDGFHRCAGQTLHAATYEDLLQAIEDAIVDGVDA</sequence>
<comment type="caution">
    <text evidence="1">The sequence shown here is derived from an EMBL/GenBank/DDBJ whole genome shotgun (WGS) entry which is preliminary data.</text>
</comment>
<proteinExistence type="predicted"/>
<accession>A0A117UUQ1</accession>
<reference evidence="1 2" key="1">
    <citation type="submission" date="2015-10" db="EMBL/GenBank/DDBJ databases">
        <title>Draft genome sequence of Novosphingobium fuchskuhlense DSM 25065 isolated from a surface water sample of the southwest basin of Lake Grosse Fuchskuhle.</title>
        <authorList>
            <person name="Ruckert C."/>
            <person name="Winkler A."/>
            <person name="Glaeser J."/>
            <person name="Grossart H.-P."/>
            <person name="Kalinowski J."/>
            <person name="Glaeser S."/>
        </authorList>
    </citation>
    <scope>NUCLEOTIDE SEQUENCE [LARGE SCALE GENOMIC DNA]</scope>
    <source>
        <strain evidence="1 2">FNE08-7</strain>
    </source>
</reference>
<dbReference type="Proteomes" id="UP000058012">
    <property type="component" value="Unassembled WGS sequence"/>
</dbReference>
<dbReference type="OrthoDB" id="7596666at2"/>
<dbReference type="STRING" id="1117702.AQZ52_11080"/>
<protein>
    <submittedName>
        <fullName evidence="1">Uncharacterized protein</fullName>
    </submittedName>
</protein>